<evidence type="ECO:0000313" key="1">
    <source>
        <dbReference type="EMBL" id="AAU84551.1"/>
    </source>
</evidence>
<reference evidence="1" key="1">
    <citation type="journal article" date="2005" name="Environ. Microbiol.">
        <title>Potential photosynthesis gene recombination between Prochlorococcus and Synechococcus via viral intermediates.</title>
        <authorList>
            <person name="Zeidner G."/>
            <person name="Bielawski J.P."/>
            <person name="Shmoish M."/>
            <person name="Scanlan D.J."/>
            <person name="Sabehi G."/>
            <person name="Beja O."/>
        </authorList>
    </citation>
    <scope>NUCLEOTIDE SEQUENCE</scope>
    <source>
        <strain evidence="1">1</strain>
    </source>
</reference>
<protein>
    <submittedName>
        <fullName evidence="1">Uncharacterized protein</fullName>
    </submittedName>
</protein>
<proteinExistence type="predicted"/>
<dbReference type="AlphaFoldDB" id="Q5Y1C2"/>
<organism evidence="1">
    <name type="scientific">uncultured organism BAC21E04</name>
    <dbReference type="NCBI Taxonomy" id="382346"/>
    <lineage>
        <taxon>unclassified sequences</taxon>
        <taxon>environmental samples</taxon>
    </lineage>
</organism>
<sequence>MTLISTKDILAQMPLPKAIEEDVKTDYKSFPPVTDTIVWIKQVDWEDVGMRCKGGLNNVGLVLAVTGEKLYDFGSWLAQV</sequence>
<accession>Q5Y1C2</accession>
<name>Q5Y1C2_9ZZZZ</name>
<dbReference type="EMBL" id="AY713439">
    <property type="protein sequence ID" value="AAU84551.1"/>
    <property type="molecule type" value="Genomic_DNA"/>
</dbReference>